<accession>A0ABQ9I5E9</accession>
<evidence type="ECO:0000256" key="1">
    <source>
        <dbReference type="SAM" id="MobiDB-lite"/>
    </source>
</evidence>
<dbReference type="EMBL" id="JARBHB010000002">
    <property type="protein sequence ID" value="KAJ8891873.1"/>
    <property type="molecule type" value="Genomic_DNA"/>
</dbReference>
<evidence type="ECO:0000313" key="3">
    <source>
        <dbReference type="Proteomes" id="UP001159363"/>
    </source>
</evidence>
<proteinExistence type="predicted"/>
<reference evidence="2 3" key="1">
    <citation type="submission" date="2023-02" db="EMBL/GenBank/DDBJ databases">
        <title>LHISI_Scaffold_Assembly.</title>
        <authorList>
            <person name="Stuart O.P."/>
            <person name="Cleave R."/>
            <person name="Magrath M.J.L."/>
            <person name="Mikheyev A.S."/>
        </authorList>
    </citation>
    <scope>NUCLEOTIDE SEQUENCE [LARGE SCALE GENOMIC DNA]</scope>
    <source>
        <strain evidence="2">Daus_M_001</strain>
        <tissue evidence="2">Leg muscle</tissue>
    </source>
</reference>
<comment type="caution">
    <text evidence="2">The sequence shown here is derived from an EMBL/GenBank/DDBJ whole genome shotgun (WGS) entry which is preliminary data.</text>
</comment>
<organism evidence="2 3">
    <name type="scientific">Dryococelus australis</name>
    <dbReference type="NCBI Taxonomy" id="614101"/>
    <lineage>
        <taxon>Eukaryota</taxon>
        <taxon>Metazoa</taxon>
        <taxon>Ecdysozoa</taxon>
        <taxon>Arthropoda</taxon>
        <taxon>Hexapoda</taxon>
        <taxon>Insecta</taxon>
        <taxon>Pterygota</taxon>
        <taxon>Neoptera</taxon>
        <taxon>Polyneoptera</taxon>
        <taxon>Phasmatodea</taxon>
        <taxon>Verophasmatodea</taxon>
        <taxon>Anareolatae</taxon>
        <taxon>Phasmatidae</taxon>
        <taxon>Eurycanthinae</taxon>
        <taxon>Dryococelus</taxon>
    </lineage>
</organism>
<sequence>MTVDSLPVPQGELWHRTSKEDSGLRAPNHLITKWVLVVYTWGRGGGSKSPLIRIPPTRHDLEQVHIRNCSAPWAIGSNCRSLQMVLHEDDRTINIRAAAGTGRRQLPLCAAGVTPLPLPRQARSPPCCSNPPLYPWGIPGMIDTCSWLASHPLLPPAGDADKCRAIEAYCRHARLPKLQKSQSTGKTRTENDGILPSDHIPDISNGRNIGRVATALKRSKKQPLPKNVRDRSPGIMVSLVIDGKTVRQFSALRVEVQTLWINIKLHRIRAHLDRFSSRRVQDNECGISPDKLQAVTQSTFSNTSESTAASTVTGTRARTYEGVDAGCGDALSREVQGGKMYEGSITLATKRKGPWVLGPRWRAVSLLASHQCETGSVPGRVTPEFSHLGIVPDNAADRRVFSGISRFPRPFIPALLHTHLNHLIGSQDLAVKSRTYLFSPPLILFERITGTECDIAQRRAPQRRQDGQCETCARCVYHRQQYTSVAAHVASDEQPEVLMASCLCKLPQCIPAYLLAS</sequence>
<name>A0ABQ9I5E9_9NEOP</name>
<keyword evidence="3" id="KW-1185">Reference proteome</keyword>
<gene>
    <name evidence="2" type="ORF">PR048_004428</name>
</gene>
<feature type="region of interest" description="Disordered" evidence="1">
    <location>
        <begin position="179"/>
        <end position="207"/>
    </location>
</feature>
<evidence type="ECO:0000313" key="2">
    <source>
        <dbReference type="EMBL" id="KAJ8891873.1"/>
    </source>
</evidence>
<protein>
    <submittedName>
        <fullName evidence="2">Uncharacterized protein</fullName>
    </submittedName>
</protein>
<dbReference type="Proteomes" id="UP001159363">
    <property type="component" value="Chromosome 2"/>
</dbReference>